<comment type="caution">
    <text evidence="3">The sequence shown here is derived from an EMBL/GenBank/DDBJ whole genome shotgun (WGS) entry which is preliminary data.</text>
</comment>
<reference evidence="3 4" key="1">
    <citation type="journal article" date="2022" name="Nat. Ecol. Evol.">
        <title>A masculinizing supergene underlies an exaggerated male reproductive morph in a spider.</title>
        <authorList>
            <person name="Hendrickx F."/>
            <person name="De Corte Z."/>
            <person name="Sonet G."/>
            <person name="Van Belleghem S.M."/>
            <person name="Kostlbacher S."/>
            <person name="Vangestel C."/>
        </authorList>
    </citation>
    <scope>NUCLEOTIDE SEQUENCE [LARGE SCALE GENOMIC DNA]</scope>
    <source>
        <strain evidence="3">W744_W776</strain>
    </source>
</reference>
<proteinExistence type="predicted"/>
<evidence type="ECO:0000256" key="1">
    <source>
        <dbReference type="SAM" id="MobiDB-lite"/>
    </source>
</evidence>
<evidence type="ECO:0000259" key="2">
    <source>
        <dbReference type="Pfam" id="PF21787"/>
    </source>
</evidence>
<feature type="compositionally biased region" description="Basic and acidic residues" evidence="1">
    <location>
        <begin position="319"/>
        <end position="340"/>
    </location>
</feature>
<evidence type="ECO:0000313" key="3">
    <source>
        <dbReference type="EMBL" id="KAG8176100.1"/>
    </source>
</evidence>
<keyword evidence="4" id="KW-1185">Reference proteome</keyword>
<evidence type="ECO:0000313" key="4">
    <source>
        <dbReference type="Proteomes" id="UP000827092"/>
    </source>
</evidence>
<feature type="domain" description="Transposable element P transposase-like RNase H" evidence="2">
    <location>
        <begin position="5"/>
        <end position="40"/>
    </location>
</feature>
<dbReference type="AlphaFoldDB" id="A0AAV6TVL0"/>
<name>A0AAV6TVL0_9ARAC</name>
<sequence length="368" mass="41310">MGARMSEKEKLCIVTWDKMAIKEGLSYNKSTDSIYGFETSYTENRQLASYWGTSLLQKSSPINVAGLVNQAISILMSCDFEVVATVCDQGLSNLGIYRDLGATTEVPFFYQDGRKNFTMHDPPHLLKCIRNNLLNHGVYFKNVKTEPKTGDAPLPVLFAQWQHIVDLYKADSEKVLITVSTLWYVGIVPISTLSLHSSTLPSSVPSLIKGTAKRPGFFIDDGCFHIAESPLLQQHQSLGRVAVYGANKRNVRRRVTYPSLDTEFGHGEGRPHELQLSLTLDEHLVARVIQPHQFIPYTSHSGWKKYPDSPMIHDSQTPSDKKRTADSHHPSPIGSRDRRLAVPTDKPLDLSTIPTDEPLDLCTHQRHF</sequence>
<dbReference type="EMBL" id="JAFNEN010000918">
    <property type="protein sequence ID" value="KAG8176100.1"/>
    <property type="molecule type" value="Genomic_DNA"/>
</dbReference>
<dbReference type="Pfam" id="PF21787">
    <property type="entry name" value="TNP-like_RNaseH_N"/>
    <property type="match status" value="1"/>
</dbReference>
<dbReference type="Proteomes" id="UP000827092">
    <property type="component" value="Unassembled WGS sequence"/>
</dbReference>
<protein>
    <recommendedName>
        <fullName evidence="2">Transposable element P transposase-like RNase H domain-containing protein</fullName>
    </recommendedName>
</protein>
<gene>
    <name evidence="3" type="ORF">JTE90_025558</name>
</gene>
<dbReference type="InterPro" id="IPR048365">
    <property type="entry name" value="TNP-like_RNaseH_N"/>
</dbReference>
<organism evidence="3 4">
    <name type="scientific">Oedothorax gibbosus</name>
    <dbReference type="NCBI Taxonomy" id="931172"/>
    <lineage>
        <taxon>Eukaryota</taxon>
        <taxon>Metazoa</taxon>
        <taxon>Ecdysozoa</taxon>
        <taxon>Arthropoda</taxon>
        <taxon>Chelicerata</taxon>
        <taxon>Arachnida</taxon>
        <taxon>Araneae</taxon>
        <taxon>Araneomorphae</taxon>
        <taxon>Entelegynae</taxon>
        <taxon>Araneoidea</taxon>
        <taxon>Linyphiidae</taxon>
        <taxon>Erigoninae</taxon>
        <taxon>Oedothorax</taxon>
    </lineage>
</organism>
<accession>A0AAV6TVL0</accession>
<feature type="region of interest" description="Disordered" evidence="1">
    <location>
        <begin position="306"/>
        <end position="368"/>
    </location>
</feature>